<dbReference type="RefSeq" id="WP_225268533.1">
    <property type="nucleotide sequence ID" value="NZ_CP084058.1"/>
</dbReference>
<dbReference type="AlphaFoldDB" id="A0A1M4EM27"/>
<evidence type="ECO:0000313" key="3">
    <source>
        <dbReference type="EMBL" id="SBO99899.1"/>
    </source>
</evidence>
<keyword evidence="3" id="KW-0436">Ligase</keyword>
<dbReference type="EMBL" id="LT559118">
    <property type="protein sequence ID" value="SBO99899.1"/>
    <property type="molecule type" value="Genomic_DNA"/>
</dbReference>
<dbReference type="Gene3D" id="3.30.300.30">
    <property type="match status" value="1"/>
</dbReference>
<evidence type="ECO:0000256" key="1">
    <source>
        <dbReference type="ARBA" id="ARBA00006432"/>
    </source>
</evidence>
<gene>
    <name evidence="3" type="ORF">BN4615_P9415</name>
</gene>
<dbReference type="PANTHER" id="PTHR43201:SF8">
    <property type="entry name" value="ACYL-COA SYNTHETASE FAMILY MEMBER 3"/>
    <property type="match status" value="1"/>
</dbReference>
<sequence>MFVDSLVDRLAEHPGQRMRFLSRDGGTLVRTYAEIHDDAVRLMGELRDSGLGAGDLVGVLGPNSYEWILADLALLALGCVPVAIPAENRSEPAEIGALVARYRLTALLVTRPLPGDDGPPAGTAVLTERPVKLDPVRHADAPVLPPGVCTIAFSSGTAGTQKGLLLTDDGIANTVELSARAWQVTTDDDLAIVMPYSNFQQRYLTYLAIWTGCAVTVVPPEIMFQAFRTVEPTIILGPPSFFELLHNRVLAADPPERITKGRGWLSMYGSRVRLMYIGSAPVPPAMVALFHELGAPLYELYGSTEIGWIAMNVPGRARIGTAGRPVAGITVELGDDGEVIVRAERPQVVGYVYEGVETQDAVFLPDGRIATGDLGVMEDGFLRLTGRKKNVIITRSGVKINPAELEADLERALPGARAMVALPDGAALLACVVWTDDLAGAAEVESAVQRLNAGREPSHRIATTVVRPAAELTVESGLLTRNFKIDRGAVMRAVWRSGDR</sequence>
<dbReference type="SUPFAM" id="SSF56801">
    <property type="entry name" value="Acetyl-CoA synthetase-like"/>
    <property type="match status" value="1"/>
</dbReference>
<name>A0A1M4EM27_9ACTN</name>
<accession>A0A1M4EM27</accession>
<protein>
    <submittedName>
        <fullName evidence="3">Long-chain-fatty-acid--CoA ligase</fullName>
        <ecNumber evidence="3">6.2.1.3</ecNumber>
    </submittedName>
</protein>
<dbReference type="GO" id="GO:0004467">
    <property type="term" value="F:long-chain fatty acid-CoA ligase activity"/>
    <property type="evidence" value="ECO:0007669"/>
    <property type="project" value="UniProtKB-EC"/>
</dbReference>
<organism evidence="3">
    <name type="scientific">Nonomuraea gerenzanensis</name>
    <dbReference type="NCBI Taxonomy" id="93944"/>
    <lineage>
        <taxon>Bacteria</taxon>
        <taxon>Bacillati</taxon>
        <taxon>Actinomycetota</taxon>
        <taxon>Actinomycetes</taxon>
        <taxon>Streptosporangiales</taxon>
        <taxon>Streptosporangiaceae</taxon>
        <taxon>Nonomuraea</taxon>
    </lineage>
</organism>
<dbReference type="InterPro" id="IPR000873">
    <property type="entry name" value="AMP-dep_synth/lig_dom"/>
</dbReference>
<dbReference type="GO" id="GO:0031956">
    <property type="term" value="F:medium-chain fatty acid-CoA ligase activity"/>
    <property type="evidence" value="ECO:0007669"/>
    <property type="project" value="TreeGrafter"/>
</dbReference>
<proteinExistence type="inferred from homology"/>
<dbReference type="InterPro" id="IPR042099">
    <property type="entry name" value="ANL_N_sf"/>
</dbReference>
<dbReference type="Gene3D" id="3.40.50.12780">
    <property type="entry name" value="N-terminal domain of ligase-like"/>
    <property type="match status" value="1"/>
</dbReference>
<dbReference type="InterPro" id="IPR045851">
    <property type="entry name" value="AMP-bd_C_sf"/>
</dbReference>
<reference evidence="3" key="1">
    <citation type="submission" date="2016-04" db="EMBL/GenBank/DDBJ databases">
        <authorList>
            <person name="Evans L.H."/>
            <person name="Alamgir A."/>
            <person name="Owens N."/>
            <person name="Weber N.D."/>
            <person name="Virtaneva K."/>
            <person name="Barbian K."/>
            <person name="Babar A."/>
            <person name="Rosenke K."/>
        </authorList>
    </citation>
    <scope>NUCLEOTIDE SEQUENCE</scope>
    <source>
        <strain evidence="3">Nono1</strain>
    </source>
</reference>
<dbReference type="Pfam" id="PF00501">
    <property type="entry name" value="AMP-binding"/>
    <property type="match status" value="1"/>
</dbReference>
<comment type="similarity">
    <text evidence="1">Belongs to the ATP-dependent AMP-binding enzyme family.</text>
</comment>
<evidence type="ECO:0000259" key="2">
    <source>
        <dbReference type="Pfam" id="PF00501"/>
    </source>
</evidence>
<dbReference type="PANTHER" id="PTHR43201">
    <property type="entry name" value="ACYL-COA SYNTHETASE"/>
    <property type="match status" value="1"/>
</dbReference>
<dbReference type="EC" id="6.2.1.3" evidence="3"/>
<feature type="domain" description="AMP-dependent synthetase/ligase" evidence="2">
    <location>
        <begin position="30"/>
        <end position="342"/>
    </location>
</feature>